<name>A0A8J2BG44_9BACT</name>
<comment type="caution">
    <text evidence="1">The sequence shown here is derived from an EMBL/GenBank/DDBJ whole genome shotgun (WGS) entry which is preliminary data.</text>
</comment>
<dbReference type="RefSeq" id="WP_174581782.1">
    <property type="nucleotide sequence ID" value="NZ_CAJNOB010000001.1"/>
</dbReference>
<accession>A0A8J2BG44</accession>
<evidence type="ECO:0000313" key="2">
    <source>
        <dbReference type="Proteomes" id="UP000663859"/>
    </source>
</evidence>
<dbReference type="Proteomes" id="UP000663859">
    <property type="component" value="Unassembled WGS sequence"/>
</dbReference>
<gene>
    <name evidence="1" type="ORF">MPNT_10356</name>
</gene>
<sequence>MVGDSFQEIEARKKRLIAESEALRKALEDKLRPWKAYLSTVDRWGRWASNNKELLAFLSGLATIGWFKRIRPIRRLLRSLEWGHKIWWLYRGFSLLRSFFARQAGK</sequence>
<organism evidence="1 2">
    <name type="scientific">Candidatus Methylacidithermus pantelleriae</name>
    <dbReference type="NCBI Taxonomy" id="2744239"/>
    <lineage>
        <taxon>Bacteria</taxon>
        <taxon>Pseudomonadati</taxon>
        <taxon>Verrucomicrobiota</taxon>
        <taxon>Methylacidiphilae</taxon>
        <taxon>Methylacidiphilales</taxon>
        <taxon>Methylacidiphilaceae</taxon>
        <taxon>Candidatus Methylacidithermus</taxon>
    </lineage>
</organism>
<dbReference type="AlphaFoldDB" id="A0A8J2BG44"/>
<protein>
    <submittedName>
        <fullName evidence="1">Uncharacterized protein</fullName>
    </submittedName>
</protein>
<reference evidence="1" key="1">
    <citation type="submission" date="2021-02" db="EMBL/GenBank/DDBJ databases">
        <authorList>
            <person name="Cremers G."/>
            <person name="Picone N."/>
        </authorList>
    </citation>
    <scope>NUCLEOTIDE SEQUENCE</scope>
    <source>
        <strain evidence="1">PQ17</strain>
    </source>
</reference>
<evidence type="ECO:0000313" key="1">
    <source>
        <dbReference type="EMBL" id="CAF0689765.1"/>
    </source>
</evidence>
<dbReference type="EMBL" id="CAJNOB010000001">
    <property type="protein sequence ID" value="CAF0689765.1"/>
    <property type="molecule type" value="Genomic_DNA"/>
</dbReference>
<keyword evidence="2" id="KW-1185">Reference proteome</keyword>
<proteinExistence type="predicted"/>